<dbReference type="InterPro" id="IPR002711">
    <property type="entry name" value="HNH"/>
</dbReference>
<proteinExistence type="predicted"/>
<accession>A0A0P0CX32</accession>
<dbReference type="PANTHER" id="PTHR33877">
    <property type="entry name" value="SLL1193 PROTEIN"/>
    <property type="match status" value="1"/>
</dbReference>
<protein>
    <recommendedName>
        <fullName evidence="1">HNH nuclease domain-containing protein</fullName>
    </recommendedName>
</protein>
<dbReference type="KEGG" id="rti:DC20_09440"/>
<keyword evidence="3" id="KW-1185">Reference proteome</keyword>
<dbReference type="InterPro" id="IPR003615">
    <property type="entry name" value="HNH_nuc"/>
</dbReference>
<dbReference type="Gene3D" id="1.10.30.50">
    <property type="match status" value="1"/>
</dbReference>
<dbReference type="AlphaFoldDB" id="A0A0P0CX32"/>
<reference evidence="2 3" key="1">
    <citation type="submission" date="2015-08" db="EMBL/GenBank/DDBJ databases">
        <title>Complete genome sequence of Rufibacter tibetensis strain 1351t, a radiation-resistant bacterium from tibet plateau.</title>
        <authorList>
            <person name="Dai J."/>
        </authorList>
    </citation>
    <scope>NUCLEOTIDE SEQUENCE [LARGE SCALE GENOMIC DNA]</scope>
    <source>
        <strain evidence="2 3">1351</strain>
    </source>
</reference>
<evidence type="ECO:0000313" key="3">
    <source>
        <dbReference type="Proteomes" id="UP000061382"/>
    </source>
</evidence>
<organism evidence="2 3">
    <name type="scientific">Rufibacter tibetensis</name>
    <dbReference type="NCBI Taxonomy" id="512763"/>
    <lineage>
        <taxon>Bacteria</taxon>
        <taxon>Pseudomonadati</taxon>
        <taxon>Bacteroidota</taxon>
        <taxon>Cytophagia</taxon>
        <taxon>Cytophagales</taxon>
        <taxon>Hymenobacteraceae</taxon>
        <taxon>Rufibacter</taxon>
    </lineage>
</organism>
<evidence type="ECO:0000259" key="1">
    <source>
        <dbReference type="SMART" id="SM00507"/>
    </source>
</evidence>
<dbReference type="Proteomes" id="UP000061382">
    <property type="component" value="Chromosome"/>
</dbReference>
<dbReference type="EMBL" id="CP012643">
    <property type="protein sequence ID" value="ALJ01346.1"/>
    <property type="molecule type" value="Genomic_DNA"/>
</dbReference>
<dbReference type="OrthoDB" id="963483at2"/>
<sequence>MKREPIPQAVQDLVWNRDKGQCVNCGSKEKLEFDHIIPFSKGGSNTYRNLQLLCEKCNRQKSNKIG</sequence>
<dbReference type="SMART" id="SM00507">
    <property type="entry name" value="HNHc"/>
    <property type="match status" value="1"/>
</dbReference>
<dbReference type="GO" id="GO:0003676">
    <property type="term" value="F:nucleic acid binding"/>
    <property type="evidence" value="ECO:0007669"/>
    <property type="project" value="InterPro"/>
</dbReference>
<evidence type="ECO:0000313" key="2">
    <source>
        <dbReference type="EMBL" id="ALJ01346.1"/>
    </source>
</evidence>
<dbReference type="GO" id="GO:0008270">
    <property type="term" value="F:zinc ion binding"/>
    <property type="evidence" value="ECO:0007669"/>
    <property type="project" value="InterPro"/>
</dbReference>
<name>A0A0P0CX32_9BACT</name>
<dbReference type="PATRIC" id="fig|512763.3.peg.2083"/>
<dbReference type="Pfam" id="PF01844">
    <property type="entry name" value="HNH"/>
    <property type="match status" value="1"/>
</dbReference>
<dbReference type="GO" id="GO:0004519">
    <property type="term" value="F:endonuclease activity"/>
    <property type="evidence" value="ECO:0007669"/>
    <property type="project" value="InterPro"/>
</dbReference>
<dbReference type="STRING" id="512763.DC20_09440"/>
<dbReference type="CDD" id="cd00085">
    <property type="entry name" value="HNHc"/>
    <property type="match status" value="1"/>
</dbReference>
<gene>
    <name evidence="2" type="ORF">DC20_09440</name>
</gene>
<dbReference type="InterPro" id="IPR052892">
    <property type="entry name" value="NA-targeting_endonuclease"/>
</dbReference>
<feature type="domain" description="HNH nuclease" evidence="1">
    <location>
        <begin position="9"/>
        <end position="59"/>
    </location>
</feature>
<dbReference type="PANTHER" id="PTHR33877:SF1">
    <property type="entry name" value="TYPE IV METHYL-DIRECTED RESTRICTION ENZYME ECOKMCRA"/>
    <property type="match status" value="1"/>
</dbReference>